<comment type="caution">
    <text evidence="2">The sequence shown here is derived from an EMBL/GenBank/DDBJ whole genome shotgun (WGS) entry which is preliminary data.</text>
</comment>
<keyword evidence="2" id="KW-0378">Hydrolase</keyword>
<gene>
    <name evidence="2" type="ORF">JJB07_00275</name>
</gene>
<dbReference type="InterPro" id="IPR011105">
    <property type="entry name" value="Cell_wall_hydrolase_SleB"/>
</dbReference>
<dbReference type="Pfam" id="PF07486">
    <property type="entry name" value="Hydrolase_2"/>
    <property type="match status" value="1"/>
</dbReference>
<dbReference type="GO" id="GO:0016787">
    <property type="term" value="F:hydrolase activity"/>
    <property type="evidence" value="ECO:0007669"/>
    <property type="project" value="UniProtKB-KW"/>
</dbReference>
<dbReference type="RefSeq" id="WP_201630185.1">
    <property type="nucleotide sequence ID" value="NZ_JAEQNB010000001.1"/>
</dbReference>
<evidence type="ECO:0000313" key="3">
    <source>
        <dbReference type="Proteomes" id="UP000602284"/>
    </source>
</evidence>
<sequence>MAVIRRTAPEVRLLARLMRAEAEGELSQGMLMVGNVGVNRVRANCSDFKGMRTITQMINQRYCPTCRHFMFEAVEKPTFYRKARNADVRLAEKAIDGMRLWPATRSLWYMNPKYINHNVCITPYWPTRNAQYVGRFKAHCFYQPTYQHCPHFA</sequence>
<evidence type="ECO:0000313" key="2">
    <source>
        <dbReference type="EMBL" id="MBL0385065.1"/>
    </source>
</evidence>
<reference evidence="2 3" key="1">
    <citation type="submission" date="2021-01" db="EMBL/GenBank/DDBJ databases">
        <title>Tumebacillus sp. strain ITR2 16S ribosomal RNA gene Genome sequencing and assembly.</title>
        <authorList>
            <person name="Kang M."/>
        </authorList>
    </citation>
    <scope>NUCLEOTIDE SEQUENCE [LARGE SCALE GENOMIC DNA]</scope>
    <source>
        <strain evidence="2 3">ITR2</strain>
    </source>
</reference>
<accession>A0ABS1J4F4</accession>
<evidence type="ECO:0000259" key="1">
    <source>
        <dbReference type="Pfam" id="PF07486"/>
    </source>
</evidence>
<proteinExistence type="predicted"/>
<name>A0ABS1J4F4_9BACL</name>
<feature type="domain" description="Cell wall hydrolase SleB" evidence="1">
    <location>
        <begin position="24"/>
        <end position="142"/>
    </location>
</feature>
<keyword evidence="3" id="KW-1185">Reference proteome</keyword>
<organism evidence="2 3">
    <name type="scientific">Tumebacillus amylolyticus</name>
    <dbReference type="NCBI Taxonomy" id="2801339"/>
    <lineage>
        <taxon>Bacteria</taxon>
        <taxon>Bacillati</taxon>
        <taxon>Bacillota</taxon>
        <taxon>Bacilli</taxon>
        <taxon>Bacillales</taxon>
        <taxon>Alicyclobacillaceae</taxon>
        <taxon>Tumebacillus</taxon>
    </lineage>
</organism>
<dbReference type="EMBL" id="JAEQNB010000001">
    <property type="protein sequence ID" value="MBL0385065.1"/>
    <property type="molecule type" value="Genomic_DNA"/>
</dbReference>
<dbReference type="Proteomes" id="UP000602284">
    <property type="component" value="Unassembled WGS sequence"/>
</dbReference>
<dbReference type="InterPro" id="IPR042047">
    <property type="entry name" value="SleB_dom1"/>
</dbReference>
<dbReference type="Gene3D" id="1.10.10.2520">
    <property type="entry name" value="Cell wall hydrolase SleB, domain 1"/>
    <property type="match status" value="1"/>
</dbReference>
<protein>
    <submittedName>
        <fullName evidence="2">Cell wall hydrolase</fullName>
    </submittedName>
</protein>